<dbReference type="Gene3D" id="3.40.50.300">
    <property type="entry name" value="P-loop containing nucleotide triphosphate hydrolases"/>
    <property type="match status" value="1"/>
</dbReference>
<organism evidence="1 2">
    <name type="scientific">Pseudodonghicola xiamenensis</name>
    <dbReference type="NCBI Taxonomy" id="337702"/>
    <lineage>
        <taxon>Bacteria</taxon>
        <taxon>Pseudomonadati</taxon>
        <taxon>Pseudomonadota</taxon>
        <taxon>Alphaproteobacteria</taxon>
        <taxon>Rhodobacterales</taxon>
        <taxon>Paracoccaceae</taxon>
        <taxon>Pseudodonghicola</taxon>
    </lineage>
</organism>
<gene>
    <name evidence="1" type="ORF">GCM10010961_13580</name>
</gene>
<reference evidence="1" key="2">
    <citation type="submission" date="2020-09" db="EMBL/GenBank/DDBJ databases">
        <authorList>
            <person name="Sun Q."/>
            <person name="Zhou Y."/>
        </authorList>
    </citation>
    <scope>NUCLEOTIDE SEQUENCE</scope>
    <source>
        <strain evidence="1">CGMCC 1.7081</strain>
    </source>
</reference>
<name>A0A8J3MBN3_9RHOB</name>
<dbReference type="AlphaFoldDB" id="A0A8J3MBN3"/>
<sequence length="265" mass="29061">MPCAIVIHPGFHKTGTSTLQQVLRRNRAALKPYLRTVLGPQMPDLLHAARGYSTWRDPFTLDKFAHRFRDLLQRLGNMPKRVLCLSAEELSGHLPGRDGIPDYSAAPVLAAEMAKIVAQVHPGVPLSFCLTLRRPESWLRSAYWEHVKSSSLTRDWEDFATDTRAGADLAAAADRVAAALPCPLHRIWLEHCADTPLGPAARLLDLCGVPATVQATLVSVPRANARASDAVLLALLAANRDYTDRDARQAAKRAILNAAQETSRD</sequence>
<evidence type="ECO:0000313" key="1">
    <source>
        <dbReference type="EMBL" id="GHG86006.1"/>
    </source>
</evidence>
<evidence type="ECO:0000313" key="2">
    <source>
        <dbReference type="Proteomes" id="UP000611500"/>
    </source>
</evidence>
<protein>
    <recommendedName>
        <fullName evidence="3">Sulfotransferase family protein</fullName>
    </recommendedName>
</protein>
<reference evidence="1" key="1">
    <citation type="journal article" date="2014" name="Int. J. Syst. Evol. Microbiol.">
        <title>Complete genome sequence of Corynebacterium casei LMG S-19264T (=DSM 44701T), isolated from a smear-ripened cheese.</title>
        <authorList>
            <consortium name="US DOE Joint Genome Institute (JGI-PGF)"/>
            <person name="Walter F."/>
            <person name="Albersmeier A."/>
            <person name="Kalinowski J."/>
            <person name="Ruckert C."/>
        </authorList>
    </citation>
    <scope>NUCLEOTIDE SEQUENCE</scope>
    <source>
        <strain evidence="1">CGMCC 1.7081</strain>
    </source>
</reference>
<dbReference type="RefSeq" id="WP_028092638.1">
    <property type="nucleotide sequence ID" value="NZ_BNAP01000003.1"/>
</dbReference>
<comment type="caution">
    <text evidence="1">The sequence shown here is derived from an EMBL/GenBank/DDBJ whole genome shotgun (WGS) entry which is preliminary data.</text>
</comment>
<dbReference type="InterPro" id="IPR027417">
    <property type="entry name" value="P-loop_NTPase"/>
</dbReference>
<dbReference type="EMBL" id="BNAP01000003">
    <property type="protein sequence ID" value="GHG86006.1"/>
    <property type="molecule type" value="Genomic_DNA"/>
</dbReference>
<evidence type="ECO:0008006" key="3">
    <source>
        <dbReference type="Google" id="ProtNLM"/>
    </source>
</evidence>
<dbReference type="SUPFAM" id="SSF52540">
    <property type="entry name" value="P-loop containing nucleoside triphosphate hydrolases"/>
    <property type="match status" value="1"/>
</dbReference>
<proteinExistence type="predicted"/>
<keyword evidence="2" id="KW-1185">Reference proteome</keyword>
<dbReference type="Proteomes" id="UP000611500">
    <property type="component" value="Unassembled WGS sequence"/>
</dbReference>
<accession>A0A8J3MBN3</accession>